<dbReference type="OrthoDB" id="2757509at2759"/>
<evidence type="ECO:0000313" key="1">
    <source>
        <dbReference type="EMBL" id="PSS37278.1"/>
    </source>
</evidence>
<dbReference type="AlphaFoldDB" id="A0A2R6S4R7"/>
<keyword evidence="2" id="KW-1185">Reference proteome</keyword>
<reference evidence="1 2" key="1">
    <citation type="submission" date="2018-02" db="EMBL/GenBank/DDBJ databases">
        <title>Genome sequence of the basidiomycete white-rot fungus Phlebia centrifuga.</title>
        <authorList>
            <person name="Granchi Z."/>
            <person name="Peng M."/>
            <person name="de Vries R.P."/>
            <person name="Hilden K."/>
            <person name="Makela M.R."/>
            <person name="Grigoriev I."/>
            <person name="Riley R."/>
        </authorList>
    </citation>
    <scope>NUCLEOTIDE SEQUENCE [LARGE SCALE GENOMIC DNA]</scope>
    <source>
        <strain evidence="1 2">FBCC195</strain>
    </source>
</reference>
<dbReference type="Proteomes" id="UP000186601">
    <property type="component" value="Unassembled WGS sequence"/>
</dbReference>
<organism evidence="1 2">
    <name type="scientific">Hermanssonia centrifuga</name>
    <dbReference type="NCBI Taxonomy" id="98765"/>
    <lineage>
        <taxon>Eukaryota</taxon>
        <taxon>Fungi</taxon>
        <taxon>Dikarya</taxon>
        <taxon>Basidiomycota</taxon>
        <taxon>Agaricomycotina</taxon>
        <taxon>Agaricomycetes</taxon>
        <taxon>Polyporales</taxon>
        <taxon>Meruliaceae</taxon>
        <taxon>Hermanssonia</taxon>
    </lineage>
</organism>
<dbReference type="EMBL" id="MLYV02000068">
    <property type="protein sequence ID" value="PSS37278.1"/>
    <property type="molecule type" value="Genomic_DNA"/>
</dbReference>
<proteinExistence type="predicted"/>
<gene>
    <name evidence="1" type="ORF">PHLCEN_2v871</name>
</gene>
<sequence length="303" mass="34296">MAQPQAVNPISFADDQLPTIATLFGPHPHHLRQQSIFDFTQNFPIPQIPPMWQPPQPPGQGNLLQVEAGEHSVGSHGKNTRNPKYDGMVTSVIAWDIGHYIGPYMPLLNLPYNYHRMPDAKFKPVEGLVDVLTPYRHEAALTSRLDHLVFPTLFRVQRYIAYLYLANHLAWPANHIPLFSDVGSTAWYNQFLPDRCAAPSDYASNLRTRCVGDIKPMNQYMTHSSHKTEYLQVSSQLMYYMCEVGDHGNGKKVRYGYIISDTEVVLFRRDPGQRNQLAATSGYPLRRQGGEISGPVRIPSPEI</sequence>
<protein>
    <submittedName>
        <fullName evidence="1">Uncharacterized protein</fullName>
    </submittedName>
</protein>
<name>A0A2R6S4R7_9APHY</name>
<evidence type="ECO:0000313" key="2">
    <source>
        <dbReference type="Proteomes" id="UP000186601"/>
    </source>
</evidence>
<comment type="caution">
    <text evidence="1">The sequence shown here is derived from an EMBL/GenBank/DDBJ whole genome shotgun (WGS) entry which is preliminary data.</text>
</comment>
<accession>A0A2R6S4R7</accession>